<evidence type="ECO:0000256" key="6">
    <source>
        <dbReference type="ARBA" id="ARBA00022840"/>
    </source>
</evidence>
<dbReference type="GO" id="GO:0005886">
    <property type="term" value="C:plasma membrane"/>
    <property type="evidence" value="ECO:0007669"/>
    <property type="project" value="UniProtKB-SubCell"/>
</dbReference>
<name>A0A6N9ZSE7_9HYPH</name>
<dbReference type="GO" id="GO:0015833">
    <property type="term" value="P:peptide transport"/>
    <property type="evidence" value="ECO:0007669"/>
    <property type="project" value="InterPro"/>
</dbReference>
<proteinExistence type="inferred from homology"/>
<feature type="domain" description="ABC transporter" evidence="8">
    <location>
        <begin position="8"/>
        <end position="259"/>
    </location>
</feature>
<accession>A0A6N9ZSE7</accession>
<evidence type="ECO:0000256" key="3">
    <source>
        <dbReference type="ARBA" id="ARBA00022448"/>
    </source>
</evidence>
<comment type="similarity">
    <text evidence="2">Belongs to the ABC transporter superfamily.</text>
</comment>
<dbReference type="GO" id="GO:0016887">
    <property type="term" value="F:ATP hydrolysis activity"/>
    <property type="evidence" value="ECO:0007669"/>
    <property type="project" value="InterPro"/>
</dbReference>
<dbReference type="InterPro" id="IPR027417">
    <property type="entry name" value="P-loop_NTPase"/>
</dbReference>
<dbReference type="InterPro" id="IPR017871">
    <property type="entry name" value="ABC_transporter-like_CS"/>
</dbReference>
<dbReference type="AlphaFoldDB" id="A0A6N9ZSE7"/>
<evidence type="ECO:0000256" key="5">
    <source>
        <dbReference type="ARBA" id="ARBA00022741"/>
    </source>
</evidence>
<dbReference type="GO" id="GO:0055085">
    <property type="term" value="P:transmembrane transport"/>
    <property type="evidence" value="ECO:0007669"/>
    <property type="project" value="UniProtKB-ARBA"/>
</dbReference>
<dbReference type="InterPro" id="IPR050388">
    <property type="entry name" value="ABC_Ni/Peptide_Import"/>
</dbReference>
<comment type="caution">
    <text evidence="9">The sequence shown here is derived from an EMBL/GenBank/DDBJ whole genome shotgun (WGS) entry which is preliminary data.</text>
</comment>
<dbReference type="RefSeq" id="WP_163883559.1">
    <property type="nucleotide sequence ID" value="NZ_WUEP01000046.1"/>
</dbReference>
<evidence type="ECO:0000256" key="1">
    <source>
        <dbReference type="ARBA" id="ARBA00004417"/>
    </source>
</evidence>
<dbReference type="SUPFAM" id="SSF52540">
    <property type="entry name" value="P-loop containing nucleoside triphosphate hydrolases"/>
    <property type="match status" value="2"/>
</dbReference>
<keyword evidence="4" id="KW-1003">Cell membrane</keyword>
<keyword evidence="6 9" id="KW-0067">ATP-binding</keyword>
<dbReference type="GO" id="GO:0005524">
    <property type="term" value="F:ATP binding"/>
    <property type="evidence" value="ECO:0007669"/>
    <property type="project" value="UniProtKB-KW"/>
</dbReference>
<evidence type="ECO:0000256" key="7">
    <source>
        <dbReference type="ARBA" id="ARBA00023136"/>
    </source>
</evidence>
<dbReference type="Pfam" id="PF08352">
    <property type="entry name" value="oligo_HPY"/>
    <property type="match status" value="2"/>
</dbReference>
<dbReference type="NCBIfam" id="NF008453">
    <property type="entry name" value="PRK11308.1"/>
    <property type="match status" value="2"/>
</dbReference>
<dbReference type="Proteomes" id="UP000468864">
    <property type="component" value="Unassembled WGS sequence"/>
</dbReference>
<feature type="domain" description="ABC transporter" evidence="8">
    <location>
        <begin position="282"/>
        <end position="520"/>
    </location>
</feature>
<dbReference type="PROSITE" id="PS00211">
    <property type="entry name" value="ABC_TRANSPORTER_1"/>
    <property type="match status" value="2"/>
</dbReference>
<protein>
    <submittedName>
        <fullName evidence="9">Dipeptide ABC transporter ATP-binding protein</fullName>
    </submittedName>
</protein>
<keyword evidence="5" id="KW-0547">Nucleotide-binding</keyword>
<dbReference type="InterPro" id="IPR013563">
    <property type="entry name" value="Oligopep_ABC_C"/>
</dbReference>
<dbReference type="PANTHER" id="PTHR43297:SF2">
    <property type="entry name" value="DIPEPTIDE TRANSPORT ATP-BINDING PROTEIN DPPD"/>
    <property type="match status" value="1"/>
</dbReference>
<dbReference type="InterPro" id="IPR003439">
    <property type="entry name" value="ABC_transporter-like_ATP-bd"/>
</dbReference>
<dbReference type="PANTHER" id="PTHR43297">
    <property type="entry name" value="OLIGOPEPTIDE TRANSPORT ATP-BINDING PROTEIN APPD"/>
    <property type="match status" value="1"/>
</dbReference>
<dbReference type="SMART" id="SM00382">
    <property type="entry name" value="AAA"/>
    <property type="match status" value="2"/>
</dbReference>
<dbReference type="PROSITE" id="PS50893">
    <property type="entry name" value="ABC_TRANSPORTER_2"/>
    <property type="match status" value="2"/>
</dbReference>
<dbReference type="InterPro" id="IPR003593">
    <property type="entry name" value="AAA+_ATPase"/>
</dbReference>
<evidence type="ECO:0000256" key="4">
    <source>
        <dbReference type="ARBA" id="ARBA00022475"/>
    </source>
</evidence>
<sequence length="531" mass="58200">MSVPDPVLSIQNLTITLPLSGDRREAVKDLSLDVARGEIVCIVGESGSGKSVTAFTIMNLLARGLVVQTGRMLYGGRDLLALNVRDRRELSGKSIAMVFQEPMSALNPVLTIGWQIEEVLKIHERTLSASQRRSKVLEILDAVHLPDPQVIARAYPSQISGGQRQRVMIAMAIILKPDILIADEPTTALDVTTQAQILRLLDELRRETGMGVLFVTHDIGVVRDIADRVIVMRGGRVVEAGTASDVLDNPKEDYSRLLINSIPSAIPPEVKRTSSDDVLLTVRGVDKNYRRGVFTVHETKAVCGVNLTIKRGEVVSIVGESGSGKSTLARIIAGLVPSSAGSVEFNRSLEVVRGGPYRQVQMVFQDPNRSLNPRIMIGSSLMEGPINMGVSRAEALTRVEALIDRVGLDRRALSRYPHQFSGGQRQRICIARALAMSPSLLVADEAVSALDVTVQKQVLDLLAELREEFELSILFITHDLRVAAQISDRICVMQRGRIVEEGRTTQIFSQPSSEYTRQLLNALPGRLKAFN</sequence>
<organism evidence="9 10">
    <name type="scientific">Rhizobium laguerreae</name>
    <dbReference type="NCBI Taxonomy" id="1076926"/>
    <lineage>
        <taxon>Bacteria</taxon>
        <taxon>Pseudomonadati</taxon>
        <taxon>Pseudomonadota</taxon>
        <taxon>Alphaproteobacteria</taxon>
        <taxon>Hyphomicrobiales</taxon>
        <taxon>Rhizobiaceae</taxon>
        <taxon>Rhizobium/Agrobacterium group</taxon>
        <taxon>Rhizobium</taxon>
    </lineage>
</organism>
<evidence type="ECO:0000259" key="8">
    <source>
        <dbReference type="PROSITE" id="PS50893"/>
    </source>
</evidence>
<dbReference type="NCBIfam" id="NF007739">
    <property type="entry name" value="PRK10419.1"/>
    <property type="match status" value="2"/>
</dbReference>
<keyword evidence="3" id="KW-0813">Transport</keyword>
<dbReference type="FunFam" id="3.40.50.300:FF:000016">
    <property type="entry name" value="Oligopeptide ABC transporter ATP-binding component"/>
    <property type="match status" value="1"/>
</dbReference>
<dbReference type="Gene3D" id="3.40.50.300">
    <property type="entry name" value="P-loop containing nucleotide triphosphate hydrolases"/>
    <property type="match status" value="2"/>
</dbReference>
<dbReference type="CDD" id="cd03257">
    <property type="entry name" value="ABC_NikE_OppD_transporters"/>
    <property type="match status" value="2"/>
</dbReference>
<comment type="subcellular location">
    <subcellularLocation>
        <location evidence="1">Cell inner membrane</location>
        <topology evidence="1">Peripheral membrane protein</topology>
    </subcellularLocation>
</comment>
<reference evidence="9 10" key="1">
    <citation type="submission" date="2019-12" db="EMBL/GenBank/DDBJ databases">
        <title>Rhizobium genotypes associated with high levels of biological nitrogen fixation by grain legumes in a temperate-maritime cropping system.</title>
        <authorList>
            <person name="Maluk M."/>
            <person name="Francesc Ferrando Molina F."/>
            <person name="Lopez Del Egido L."/>
            <person name="Lafos M."/>
            <person name="Langarica-Fuentes A."/>
            <person name="Gebre Yohannes G."/>
            <person name="Young M.W."/>
            <person name="Martin P."/>
            <person name="Gantlett R."/>
            <person name="Kenicer G."/>
            <person name="Hawes C."/>
            <person name="Begg G.S."/>
            <person name="Quilliam R.S."/>
            <person name="Squire G.R."/>
            <person name="Poole P.S."/>
            <person name="Young P.W."/>
            <person name="Iannetta P.M."/>
            <person name="James E.K."/>
        </authorList>
    </citation>
    <scope>NUCLEOTIDE SEQUENCE [LARGE SCALE GENOMIC DNA]</scope>
    <source>
        <strain evidence="9 10">JHI2449</strain>
    </source>
</reference>
<dbReference type="EMBL" id="WUEP01000046">
    <property type="protein sequence ID" value="NEH95865.1"/>
    <property type="molecule type" value="Genomic_DNA"/>
</dbReference>
<keyword evidence="7" id="KW-0472">Membrane</keyword>
<dbReference type="Pfam" id="PF00005">
    <property type="entry name" value="ABC_tran"/>
    <property type="match status" value="2"/>
</dbReference>
<evidence type="ECO:0000256" key="2">
    <source>
        <dbReference type="ARBA" id="ARBA00005417"/>
    </source>
</evidence>
<evidence type="ECO:0000313" key="9">
    <source>
        <dbReference type="EMBL" id="NEH95865.1"/>
    </source>
</evidence>
<gene>
    <name evidence="9" type="ORF">GR206_33495</name>
</gene>
<evidence type="ECO:0000313" key="10">
    <source>
        <dbReference type="Proteomes" id="UP000468864"/>
    </source>
</evidence>